<protein>
    <submittedName>
        <fullName evidence="7">Sigma-70 family RNA polymerase sigma factor</fullName>
    </submittedName>
</protein>
<feature type="domain" description="RNA polymerase sigma-70 region 2" evidence="6">
    <location>
        <begin position="27"/>
        <end position="85"/>
    </location>
</feature>
<sequence>MRNTEDSRIIELFFARDEKAITETHSKYGRYCYSIAYNILAVNEDCEECVNDTLMKAWNAIPPQKPKKLSAFLGRITRNLSLNRFFEKTADKRGSGQTAAVLDELAECVSSGVTTEDISDNNTLRHALNDFLFCLEPEKRIIFMQRYWYMMPIKVIASEHSSTESRIKMILLRTRSELKEHLIKEGITL</sequence>
<evidence type="ECO:0000313" key="8">
    <source>
        <dbReference type="Proteomes" id="UP001210809"/>
    </source>
</evidence>
<dbReference type="InterPro" id="IPR013324">
    <property type="entry name" value="RNA_pol_sigma_r3/r4-like"/>
</dbReference>
<reference evidence="7" key="1">
    <citation type="submission" date="2023-01" db="EMBL/GenBank/DDBJ databases">
        <title>Human gut microbiome strain richness.</title>
        <authorList>
            <person name="Chen-Liaw A."/>
        </authorList>
    </citation>
    <scope>NUCLEOTIDE SEQUENCE</scope>
    <source>
        <strain evidence="7">1001283st1_G1_1001283B150217_161031</strain>
    </source>
</reference>
<keyword evidence="4" id="KW-0238">DNA-binding</keyword>
<accession>A0AAW6CYM7</accession>
<evidence type="ECO:0000256" key="2">
    <source>
        <dbReference type="ARBA" id="ARBA00023015"/>
    </source>
</evidence>
<evidence type="ECO:0000259" key="6">
    <source>
        <dbReference type="Pfam" id="PF04542"/>
    </source>
</evidence>
<gene>
    <name evidence="7" type="ORF">PNE09_05080</name>
</gene>
<evidence type="ECO:0000256" key="1">
    <source>
        <dbReference type="ARBA" id="ARBA00010641"/>
    </source>
</evidence>
<evidence type="ECO:0000256" key="3">
    <source>
        <dbReference type="ARBA" id="ARBA00023082"/>
    </source>
</evidence>
<dbReference type="PANTHER" id="PTHR43133">
    <property type="entry name" value="RNA POLYMERASE ECF-TYPE SIGMA FACTO"/>
    <property type="match status" value="1"/>
</dbReference>
<dbReference type="GO" id="GO:0003677">
    <property type="term" value="F:DNA binding"/>
    <property type="evidence" value="ECO:0007669"/>
    <property type="project" value="UniProtKB-KW"/>
</dbReference>
<evidence type="ECO:0000256" key="4">
    <source>
        <dbReference type="ARBA" id="ARBA00023125"/>
    </source>
</evidence>
<proteinExistence type="inferred from homology"/>
<dbReference type="InterPro" id="IPR036388">
    <property type="entry name" value="WH-like_DNA-bd_sf"/>
</dbReference>
<comment type="caution">
    <text evidence="7">The sequence shown here is derived from an EMBL/GenBank/DDBJ whole genome shotgun (WGS) entry which is preliminary data.</text>
</comment>
<dbReference type="SUPFAM" id="SSF88659">
    <property type="entry name" value="Sigma3 and sigma4 domains of RNA polymerase sigma factors"/>
    <property type="match status" value="1"/>
</dbReference>
<organism evidence="7 8">
    <name type="scientific">[Eubacterium] siraeum</name>
    <dbReference type="NCBI Taxonomy" id="39492"/>
    <lineage>
        <taxon>Bacteria</taxon>
        <taxon>Bacillati</taxon>
        <taxon>Bacillota</taxon>
        <taxon>Clostridia</taxon>
        <taxon>Eubacteriales</taxon>
        <taxon>Oscillospiraceae</taxon>
        <taxon>Oscillospiraceae incertae sedis</taxon>
    </lineage>
</organism>
<dbReference type="AlphaFoldDB" id="A0AAW6CYM7"/>
<dbReference type="InterPro" id="IPR039425">
    <property type="entry name" value="RNA_pol_sigma-70-like"/>
</dbReference>
<dbReference type="NCBIfam" id="TIGR02937">
    <property type="entry name" value="sigma70-ECF"/>
    <property type="match status" value="1"/>
</dbReference>
<dbReference type="Pfam" id="PF04542">
    <property type="entry name" value="Sigma70_r2"/>
    <property type="match status" value="1"/>
</dbReference>
<dbReference type="Gene3D" id="1.10.10.10">
    <property type="entry name" value="Winged helix-like DNA-binding domain superfamily/Winged helix DNA-binding domain"/>
    <property type="match status" value="1"/>
</dbReference>
<dbReference type="InterPro" id="IPR014284">
    <property type="entry name" value="RNA_pol_sigma-70_dom"/>
</dbReference>
<evidence type="ECO:0000313" key="7">
    <source>
        <dbReference type="EMBL" id="MDB8003444.1"/>
    </source>
</evidence>
<dbReference type="GO" id="GO:0006352">
    <property type="term" value="P:DNA-templated transcription initiation"/>
    <property type="evidence" value="ECO:0007669"/>
    <property type="project" value="InterPro"/>
</dbReference>
<comment type="similarity">
    <text evidence="1">Belongs to the sigma-70 factor family. ECF subfamily.</text>
</comment>
<dbReference type="EMBL" id="JAQLXW010000005">
    <property type="protein sequence ID" value="MDB8003444.1"/>
    <property type="molecule type" value="Genomic_DNA"/>
</dbReference>
<dbReference type="InterPro" id="IPR007627">
    <property type="entry name" value="RNA_pol_sigma70_r2"/>
</dbReference>
<dbReference type="InterPro" id="IPR013325">
    <property type="entry name" value="RNA_pol_sigma_r2"/>
</dbReference>
<evidence type="ECO:0000256" key="5">
    <source>
        <dbReference type="ARBA" id="ARBA00023163"/>
    </source>
</evidence>
<dbReference type="PANTHER" id="PTHR43133:SF8">
    <property type="entry name" value="RNA POLYMERASE SIGMA FACTOR HI_1459-RELATED"/>
    <property type="match status" value="1"/>
</dbReference>
<name>A0AAW6CYM7_9FIRM</name>
<keyword evidence="2" id="KW-0805">Transcription regulation</keyword>
<keyword evidence="5" id="KW-0804">Transcription</keyword>
<dbReference type="Gene3D" id="1.10.1740.10">
    <property type="match status" value="1"/>
</dbReference>
<keyword evidence="3" id="KW-0731">Sigma factor</keyword>
<dbReference type="SUPFAM" id="SSF88946">
    <property type="entry name" value="Sigma2 domain of RNA polymerase sigma factors"/>
    <property type="match status" value="1"/>
</dbReference>
<dbReference type="GO" id="GO:0016987">
    <property type="term" value="F:sigma factor activity"/>
    <property type="evidence" value="ECO:0007669"/>
    <property type="project" value="UniProtKB-KW"/>
</dbReference>
<dbReference type="Proteomes" id="UP001210809">
    <property type="component" value="Unassembled WGS sequence"/>
</dbReference>